<dbReference type="RefSeq" id="WP_132115482.1">
    <property type="nucleotide sequence ID" value="NZ_SMJU01000003.1"/>
</dbReference>
<evidence type="ECO:0000313" key="2">
    <source>
        <dbReference type="EMBL" id="TDB67470.1"/>
    </source>
</evidence>
<name>A0A4R4KHA3_9BACT</name>
<proteinExistence type="predicted"/>
<dbReference type="Gene3D" id="3.10.450.50">
    <property type="match status" value="1"/>
</dbReference>
<dbReference type="InterPro" id="IPR037401">
    <property type="entry name" value="SnoaL-like"/>
</dbReference>
<protein>
    <recommendedName>
        <fullName evidence="1">SnoaL-like domain-containing protein</fullName>
    </recommendedName>
</protein>
<feature type="domain" description="SnoaL-like" evidence="1">
    <location>
        <begin position="10"/>
        <end position="116"/>
    </location>
</feature>
<gene>
    <name evidence="2" type="ORF">EZE20_05855</name>
</gene>
<dbReference type="Proteomes" id="UP000295706">
    <property type="component" value="Unassembled WGS sequence"/>
</dbReference>
<evidence type="ECO:0000313" key="3">
    <source>
        <dbReference type="Proteomes" id="UP000295706"/>
    </source>
</evidence>
<dbReference type="OrthoDB" id="2988503at2"/>
<comment type="caution">
    <text evidence="2">The sequence shown here is derived from an EMBL/GenBank/DDBJ whole genome shotgun (WGS) entry which is preliminary data.</text>
</comment>
<organism evidence="2 3">
    <name type="scientific">Arundinibacter roseus</name>
    <dbReference type="NCBI Taxonomy" id="2070510"/>
    <lineage>
        <taxon>Bacteria</taxon>
        <taxon>Pseudomonadati</taxon>
        <taxon>Bacteroidota</taxon>
        <taxon>Cytophagia</taxon>
        <taxon>Cytophagales</taxon>
        <taxon>Spirosomataceae</taxon>
        <taxon>Arundinibacter</taxon>
    </lineage>
</organism>
<keyword evidence="3" id="KW-1185">Reference proteome</keyword>
<dbReference type="Pfam" id="PF12680">
    <property type="entry name" value="SnoaL_2"/>
    <property type="match status" value="1"/>
</dbReference>
<dbReference type="InterPro" id="IPR032710">
    <property type="entry name" value="NTF2-like_dom_sf"/>
</dbReference>
<evidence type="ECO:0000259" key="1">
    <source>
        <dbReference type="Pfam" id="PF12680"/>
    </source>
</evidence>
<sequence>MYHYIIKQMVKKSFAALNRGDYESVLEGISPRIIHTFSGNHPIGGTRHSVESMRRWFKRMYTITPQLHFTIKNVVASGTPWNTTIAVEWEDTATPANGEPYVNEGVHIIKMRWGKVFYLHGYLDTALFSDLCKRLSLTGLPEASLPPIND</sequence>
<dbReference type="EMBL" id="SMJU01000003">
    <property type="protein sequence ID" value="TDB67470.1"/>
    <property type="molecule type" value="Genomic_DNA"/>
</dbReference>
<accession>A0A4R4KHA3</accession>
<reference evidence="2 3" key="1">
    <citation type="submission" date="2019-02" db="EMBL/GenBank/DDBJ databases">
        <title>Arundinibacter roseus gen. nov., sp. nov., a new member of the family Cytophagaceae.</title>
        <authorList>
            <person name="Szuroczki S."/>
            <person name="Khayer B."/>
            <person name="Sproer C."/>
            <person name="Toumi M."/>
            <person name="Szabo A."/>
            <person name="Felfoldi T."/>
            <person name="Schumann P."/>
            <person name="Toth E."/>
        </authorList>
    </citation>
    <scope>NUCLEOTIDE SEQUENCE [LARGE SCALE GENOMIC DNA]</scope>
    <source>
        <strain evidence="2 3">DMA-k-7a</strain>
    </source>
</reference>
<dbReference type="AlphaFoldDB" id="A0A4R4KHA3"/>
<dbReference type="SUPFAM" id="SSF54427">
    <property type="entry name" value="NTF2-like"/>
    <property type="match status" value="1"/>
</dbReference>